<dbReference type="OrthoDB" id="411785at2759"/>
<reference evidence="5" key="1">
    <citation type="journal article" date="2021" name="Nat. Commun.">
        <title>Genetic determinants of endophytism in the Arabidopsis root mycobiome.</title>
        <authorList>
            <person name="Mesny F."/>
            <person name="Miyauchi S."/>
            <person name="Thiergart T."/>
            <person name="Pickel B."/>
            <person name="Atanasova L."/>
            <person name="Karlsson M."/>
            <person name="Huettel B."/>
            <person name="Barry K.W."/>
            <person name="Haridas S."/>
            <person name="Chen C."/>
            <person name="Bauer D."/>
            <person name="Andreopoulos W."/>
            <person name="Pangilinan J."/>
            <person name="LaButti K."/>
            <person name="Riley R."/>
            <person name="Lipzen A."/>
            <person name="Clum A."/>
            <person name="Drula E."/>
            <person name="Henrissat B."/>
            <person name="Kohler A."/>
            <person name="Grigoriev I.V."/>
            <person name="Martin F.M."/>
            <person name="Hacquard S."/>
        </authorList>
    </citation>
    <scope>NUCLEOTIDE SEQUENCE</scope>
    <source>
        <strain evidence="5">MPI-CAGE-CH-0235</strain>
    </source>
</reference>
<dbReference type="InterPro" id="IPR029063">
    <property type="entry name" value="SAM-dependent_MTases_sf"/>
</dbReference>
<accession>A0A8K0T087</accession>
<organism evidence="5 6">
    <name type="scientific">Stachybotrys elegans</name>
    <dbReference type="NCBI Taxonomy" id="80388"/>
    <lineage>
        <taxon>Eukaryota</taxon>
        <taxon>Fungi</taxon>
        <taxon>Dikarya</taxon>
        <taxon>Ascomycota</taxon>
        <taxon>Pezizomycotina</taxon>
        <taxon>Sordariomycetes</taxon>
        <taxon>Hypocreomycetidae</taxon>
        <taxon>Hypocreales</taxon>
        <taxon>Stachybotryaceae</taxon>
        <taxon>Stachybotrys</taxon>
    </lineage>
</organism>
<protein>
    <submittedName>
        <fullName evidence="5">S-adenosyl-L-methionine-dependent methyltransferase</fullName>
    </submittedName>
</protein>
<evidence type="ECO:0000313" key="5">
    <source>
        <dbReference type="EMBL" id="KAH7322916.1"/>
    </source>
</evidence>
<keyword evidence="3" id="KW-0808">Transferase</keyword>
<dbReference type="Proteomes" id="UP000813444">
    <property type="component" value="Unassembled WGS sequence"/>
</dbReference>
<dbReference type="SUPFAM" id="SSF53335">
    <property type="entry name" value="S-adenosyl-L-methionine-dependent methyltransferases"/>
    <property type="match status" value="1"/>
</dbReference>
<dbReference type="CDD" id="cd02440">
    <property type="entry name" value="AdoMet_MTases"/>
    <property type="match status" value="1"/>
</dbReference>
<evidence type="ECO:0000259" key="4">
    <source>
        <dbReference type="Pfam" id="PF13847"/>
    </source>
</evidence>
<comment type="caution">
    <text evidence="5">The sequence shown here is derived from an EMBL/GenBank/DDBJ whole genome shotgun (WGS) entry which is preliminary data.</text>
</comment>
<feature type="domain" description="Methyltransferase" evidence="4">
    <location>
        <begin position="72"/>
        <end position="181"/>
    </location>
</feature>
<dbReference type="PANTHER" id="PTHR12176">
    <property type="entry name" value="SAM-DEPENDENT METHYLTRANSFERASE SUPERFAMILY PROTEIN"/>
    <property type="match status" value="1"/>
</dbReference>
<dbReference type="GO" id="GO:0008168">
    <property type="term" value="F:methyltransferase activity"/>
    <property type="evidence" value="ECO:0007669"/>
    <property type="project" value="UniProtKB-KW"/>
</dbReference>
<name>A0A8K0T087_9HYPO</name>
<evidence type="ECO:0000256" key="2">
    <source>
        <dbReference type="ARBA" id="ARBA00022603"/>
    </source>
</evidence>
<dbReference type="PANTHER" id="PTHR12176:SF84">
    <property type="entry name" value="METHYLTRANSFERASE DOMAIN-CONTAINING PROTEIN"/>
    <property type="match status" value="1"/>
</dbReference>
<gene>
    <name evidence="5" type="ORF">B0I35DRAFT_476813</name>
</gene>
<dbReference type="GO" id="GO:0032259">
    <property type="term" value="P:methylation"/>
    <property type="evidence" value="ECO:0007669"/>
    <property type="project" value="UniProtKB-KW"/>
</dbReference>
<evidence type="ECO:0000313" key="6">
    <source>
        <dbReference type="Proteomes" id="UP000813444"/>
    </source>
</evidence>
<dbReference type="InterPro" id="IPR051419">
    <property type="entry name" value="Lys/N-term_MeTrsfase_sf"/>
</dbReference>
<sequence>MTDSDRPHPLARFNGNSRHGLWNLLTMITIEFDKQSYWQHRFSEERAFEWLIPSDRFLDMIQPQLDMLPPSARILNLGCGNSDLQNHFRSRGFLDVTNVDYEPLALQRGQDLEREAFGDVQMHYVEADVTKLALPGQYDLIIDKSTADAVACGDKACLLRMAASVRACFSPTGIWISFSYSSDRFPDDESFPFKVTILHKVLLPKELPSEPDLFDTCYLLQPK</sequence>
<evidence type="ECO:0000256" key="1">
    <source>
        <dbReference type="ARBA" id="ARBA00008361"/>
    </source>
</evidence>
<evidence type="ECO:0000256" key="3">
    <source>
        <dbReference type="ARBA" id="ARBA00022679"/>
    </source>
</evidence>
<dbReference type="EMBL" id="JAGPNK010000004">
    <property type="protein sequence ID" value="KAH7322916.1"/>
    <property type="molecule type" value="Genomic_DNA"/>
</dbReference>
<keyword evidence="6" id="KW-1185">Reference proteome</keyword>
<dbReference type="Gene3D" id="3.40.50.150">
    <property type="entry name" value="Vaccinia Virus protein VP39"/>
    <property type="match status" value="1"/>
</dbReference>
<dbReference type="AlphaFoldDB" id="A0A8K0T087"/>
<comment type="similarity">
    <text evidence="1">Belongs to the methyltransferase superfamily.</text>
</comment>
<dbReference type="Pfam" id="PF13847">
    <property type="entry name" value="Methyltransf_31"/>
    <property type="match status" value="1"/>
</dbReference>
<keyword evidence="2 5" id="KW-0489">Methyltransferase</keyword>
<dbReference type="InterPro" id="IPR025714">
    <property type="entry name" value="Methyltranfer_dom"/>
</dbReference>
<proteinExistence type="inferred from homology"/>